<comment type="caution">
    <text evidence="2">The sequence shown here is derived from an EMBL/GenBank/DDBJ whole genome shotgun (WGS) entry which is preliminary data.</text>
</comment>
<keyword evidence="3" id="KW-1185">Reference proteome</keyword>
<gene>
    <name evidence="2" type="ORF">GCM10008088_09140</name>
</gene>
<sequence length="108" mass="12513">MRLYTICKGCSQDVGVYSSAKSREELQANLENLDIRCKHCGNKAQPHVKDIHAELKLFYILIAFLIGIIFSVLFWGIFGMVGTFFILIPCIYWIYEFRLTHKFNISSD</sequence>
<evidence type="ECO:0000313" key="3">
    <source>
        <dbReference type="Proteomes" id="UP000615593"/>
    </source>
</evidence>
<evidence type="ECO:0000313" key="2">
    <source>
        <dbReference type="EMBL" id="GGZ49846.1"/>
    </source>
</evidence>
<dbReference type="Proteomes" id="UP000615593">
    <property type="component" value="Unassembled WGS sequence"/>
</dbReference>
<accession>A0ABQ3BLM6</accession>
<proteinExistence type="predicted"/>
<feature type="transmembrane region" description="Helical" evidence="1">
    <location>
        <begin position="62"/>
        <end position="95"/>
    </location>
</feature>
<dbReference type="GeneID" id="94368579"/>
<organism evidence="2 3">
    <name type="scientific">Mesonia mobilis</name>
    <dbReference type="NCBI Taxonomy" id="369791"/>
    <lineage>
        <taxon>Bacteria</taxon>
        <taxon>Pseudomonadati</taxon>
        <taxon>Bacteroidota</taxon>
        <taxon>Flavobacteriia</taxon>
        <taxon>Flavobacteriales</taxon>
        <taxon>Flavobacteriaceae</taxon>
        <taxon>Mesonia</taxon>
    </lineage>
</organism>
<reference evidence="3" key="1">
    <citation type="journal article" date="2019" name="Int. J. Syst. Evol. Microbiol.">
        <title>The Global Catalogue of Microorganisms (GCM) 10K type strain sequencing project: providing services to taxonomists for standard genome sequencing and annotation.</title>
        <authorList>
            <consortium name="The Broad Institute Genomics Platform"/>
            <consortium name="The Broad Institute Genome Sequencing Center for Infectious Disease"/>
            <person name="Wu L."/>
            <person name="Ma J."/>
        </authorList>
    </citation>
    <scope>NUCLEOTIDE SEQUENCE [LARGE SCALE GENOMIC DNA]</scope>
    <source>
        <strain evidence="3">KCTC 12708</strain>
    </source>
</reference>
<keyword evidence="1" id="KW-0472">Membrane</keyword>
<dbReference type="RefSeq" id="WP_027883901.1">
    <property type="nucleotide sequence ID" value="NZ_BMWY01000002.1"/>
</dbReference>
<dbReference type="EMBL" id="BMWY01000002">
    <property type="protein sequence ID" value="GGZ49846.1"/>
    <property type="molecule type" value="Genomic_DNA"/>
</dbReference>
<keyword evidence="1" id="KW-0812">Transmembrane</keyword>
<evidence type="ECO:0000256" key="1">
    <source>
        <dbReference type="SAM" id="Phobius"/>
    </source>
</evidence>
<protein>
    <recommendedName>
        <fullName evidence="4">Cxxc_20_cxxc protein</fullName>
    </recommendedName>
</protein>
<name>A0ABQ3BLM6_9FLAO</name>
<keyword evidence="1" id="KW-1133">Transmembrane helix</keyword>
<evidence type="ECO:0008006" key="4">
    <source>
        <dbReference type="Google" id="ProtNLM"/>
    </source>
</evidence>